<reference evidence="7" key="1">
    <citation type="journal article" date="2015" name="PLoS Genet.">
        <title>Genome Sequence and Transcriptome Analyses of Chrysochromulina tobin: Metabolic Tools for Enhanced Algal Fitness in the Prominent Order Prymnesiales (Haptophyceae).</title>
        <authorList>
            <person name="Hovde B.T."/>
            <person name="Deodato C.R."/>
            <person name="Hunsperger H.M."/>
            <person name="Ryken S.A."/>
            <person name="Yost W."/>
            <person name="Jha R.K."/>
            <person name="Patterson J."/>
            <person name="Monnat R.J. Jr."/>
            <person name="Barlow S.B."/>
            <person name="Starkenburg S.R."/>
            <person name="Cattolico R.A."/>
        </authorList>
    </citation>
    <scope>NUCLEOTIDE SEQUENCE</scope>
    <source>
        <strain evidence="7">CCMP291</strain>
    </source>
</reference>
<feature type="domain" description="BBS7 GAE" evidence="3">
    <location>
        <begin position="143"/>
        <end position="247"/>
    </location>
</feature>
<comment type="caution">
    <text evidence="6">The sequence shown here is derived from an EMBL/GenBank/DDBJ whole genome shotgun (WGS) entry which is preliminary data.</text>
</comment>
<feature type="domain" description="BBS7 platform" evidence="4">
    <location>
        <begin position="275"/>
        <end position="365"/>
    </location>
</feature>
<dbReference type="InterPro" id="IPR056335">
    <property type="entry name" value="BBS7_hairpin"/>
</dbReference>
<gene>
    <name evidence="6" type="ORF">Ctob_006700</name>
</gene>
<accession>A0A0M0J419</accession>
<keyword evidence="7" id="KW-1185">Reference proteome</keyword>
<dbReference type="GO" id="GO:0034464">
    <property type="term" value="C:BBSome"/>
    <property type="evidence" value="ECO:0007669"/>
    <property type="project" value="TreeGrafter"/>
</dbReference>
<dbReference type="Pfam" id="PF23349">
    <property type="entry name" value="BBS7_hp"/>
    <property type="match status" value="1"/>
</dbReference>
<dbReference type="Pfam" id="PF23360">
    <property type="entry name" value="BBS7_GAE"/>
    <property type="match status" value="1"/>
</dbReference>
<feature type="domain" description="BBS7 beta-propeller" evidence="5">
    <location>
        <begin position="1"/>
        <end position="62"/>
    </location>
</feature>
<dbReference type="InterPro" id="IPR056334">
    <property type="entry name" value="BBS7_GAE_dom"/>
</dbReference>
<dbReference type="EMBL" id="JWZX01003372">
    <property type="protein sequence ID" value="KOO21324.1"/>
    <property type="molecule type" value="Genomic_DNA"/>
</dbReference>
<evidence type="ECO:0000313" key="6">
    <source>
        <dbReference type="EMBL" id="KOO21324.1"/>
    </source>
</evidence>
<dbReference type="GO" id="GO:0036064">
    <property type="term" value="C:ciliary basal body"/>
    <property type="evidence" value="ECO:0007669"/>
    <property type="project" value="TreeGrafter"/>
</dbReference>
<evidence type="ECO:0000259" key="4">
    <source>
        <dbReference type="Pfam" id="PF23361"/>
    </source>
</evidence>
<dbReference type="AlphaFoldDB" id="A0A0M0J419"/>
<keyword evidence="1" id="KW-0175">Coiled coil</keyword>
<dbReference type="Pfam" id="PF23743">
    <property type="entry name" value="Beta-prop_BBS7"/>
    <property type="match status" value="1"/>
</dbReference>
<evidence type="ECO:0000256" key="1">
    <source>
        <dbReference type="SAM" id="Coils"/>
    </source>
</evidence>
<dbReference type="InterPro" id="IPR056332">
    <property type="entry name" value="Beta-prop_BBS7"/>
</dbReference>
<dbReference type="GO" id="GO:0060271">
    <property type="term" value="P:cilium assembly"/>
    <property type="evidence" value="ECO:0007669"/>
    <property type="project" value="TreeGrafter"/>
</dbReference>
<evidence type="ECO:0000259" key="2">
    <source>
        <dbReference type="Pfam" id="PF23349"/>
    </source>
</evidence>
<evidence type="ECO:0000259" key="5">
    <source>
        <dbReference type="Pfam" id="PF23743"/>
    </source>
</evidence>
<dbReference type="Proteomes" id="UP000037460">
    <property type="component" value="Unassembled WGS sequence"/>
</dbReference>
<dbReference type="GO" id="GO:0016020">
    <property type="term" value="C:membrane"/>
    <property type="evidence" value="ECO:0007669"/>
    <property type="project" value="TreeGrafter"/>
</dbReference>
<dbReference type="GO" id="GO:0005930">
    <property type="term" value="C:axoneme"/>
    <property type="evidence" value="ECO:0007669"/>
    <property type="project" value="TreeGrafter"/>
</dbReference>
<dbReference type="GO" id="GO:0008104">
    <property type="term" value="P:intracellular protein localization"/>
    <property type="evidence" value="ECO:0007669"/>
    <property type="project" value="TreeGrafter"/>
</dbReference>
<name>A0A0M0J419_9EUKA</name>
<dbReference type="OrthoDB" id="414590at2759"/>
<dbReference type="InterPro" id="IPR056333">
    <property type="entry name" value="BBS7_pf_dom"/>
</dbReference>
<dbReference type="PANTHER" id="PTHR16074">
    <property type="entry name" value="BARDET-BIEDL SYNDROME 7 PROTEIN"/>
    <property type="match status" value="1"/>
</dbReference>
<proteinExistence type="predicted"/>
<sequence>MIGRDNGGIEVWSFDTGPQPTLVFDKSLMESITSLEVGQVTNIHFDELIVTTYSGKLVSFSSNPSGAAGDEEGDATKDVHLGADAKPGKPVPTVKATKAKKERGDKKIRDLREELETLRAQVEKEREKYAKVSEGLVATEAAFKMNDRWALNADEARYELHIELSMPIDTILIQCDVPIELLGEDSNAIVSRTPPPPGSSAVLVTYRCQEPTNRLQLAMRTTEGRYGALQAYVWPRISPKSCRAKTFQIQPLSLHSRLQTRPPAIAPEGEKALPKMNTLRITGAFSLAEMHSWVVATLPEVPQRLQEEGASFTFRNTFLDTLLLADYRKGEATFQSDSLTTLAIVKEVVTKEATARKVQIQINLDVDPETVTTFLRKIDPMLCYQLALAKKVKLIETLKEVKMQEPDTSFLAKEYLEILENEDAIKRQLREQPGRLQFLYSIVTDLYVDHHKFKGQNVTAQVPQLQRVLQDYSIEAVLGFFARG</sequence>
<feature type="domain" description="BBS7 helical hairpin" evidence="2">
    <location>
        <begin position="369"/>
        <end position="481"/>
    </location>
</feature>
<evidence type="ECO:0000313" key="7">
    <source>
        <dbReference type="Proteomes" id="UP000037460"/>
    </source>
</evidence>
<protein>
    <submittedName>
        <fullName evidence="6">Bardet-biedl syndrome 7 protein</fullName>
    </submittedName>
</protein>
<organism evidence="6 7">
    <name type="scientific">Chrysochromulina tobinii</name>
    <dbReference type="NCBI Taxonomy" id="1460289"/>
    <lineage>
        <taxon>Eukaryota</taxon>
        <taxon>Haptista</taxon>
        <taxon>Haptophyta</taxon>
        <taxon>Prymnesiophyceae</taxon>
        <taxon>Prymnesiales</taxon>
        <taxon>Chrysochromulinaceae</taxon>
        <taxon>Chrysochromulina</taxon>
    </lineage>
</organism>
<feature type="coiled-coil region" evidence="1">
    <location>
        <begin position="94"/>
        <end position="135"/>
    </location>
</feature>
<dbReference type="PANTHER" id="PTHR16074:SF4">
    <property type="entry name" value="BARDET-BIEDL SYNDROME 7 PROTEIN"/>
    <property type="match status" value="1"/>
</dbReference>
<dbReference type="Pfam" id="PF23361">
    <property type="entry name" value="BBS7_pf"/>
    <property type="match status" value="1"/>
</dbReference>
<evidence type="ECO:0000259" key="3">
    <source>
        <dbReference type="Pfam" id="PF23360"/>
    </source>
</evidence>